<reference evidence="9 10" key="1">
    <citation type="submission" date="2020-05" db="EMBL/GenBank/DDBJ databases">
        <title>Genome sequence of Kribbella sandramycini ATCC 39419.</title>
        <authorList>
            <person name="Maclea K.S."/>
            <person name="Fair J.L."/>
        </authorList>
    </citation>
    <scope>NUCLEOTIDE SEQUENCE [LARGE SCALE GENOMIC DNA]</scope>
    <source>
        <strain evidence="9 10">ATCC 39419</strain>
    </source>
</reference>
<dbReference type="EMBL" id="JABJRC010000001">
    <property type="protein sequence ID" value="NOL39970.1"/>
    <property type="molecule type" value="Genomic_DNA"/>
</dbReference>
<feature type="domain" description="Cardiolipin synthase N-terminal" evidence="7">
    <location>
        <begin position="31"/>
        <end position="71"/>
    </location>
</feature>
<sequence length="80" mass="8459">MITLVASTTDQTWGFVGGAVLIAALVAYVLLVVGAFFSALFSAASAGMKLVWIIFIICAPFIGSLLWFLVGKRNSQLAYG</sequence>
<name>A0A7Y4KWP9_9ACTN</name>
<evidence type="ECO:0000313" key="8">
    <source>
        <dbReference type="EMBL" id="MBB6567419.1"/>
    </source>
</evidence>
<dbReference type="AlphaFoldDB" id="A0A7Y4KWP9"/>
<keyword evidence="5 6" id="KW-0472">Membrane</keyword>
<dbReference type="RefSeq" id="WP_171671960.1">
    <property type="nucleotide sequence ID" value="NZ_BAAAGT010000003.1"/>
</dbReference>
<dbReference type="InterPro" id="IPR027379">
    <property type="entry name" value="CLS_N"/>
</dbReference>
<dbReference type="EMBL" id="JACHKF010000001">
    <property type="protein sequence ID" value="MBB6567419.1"/>
    <property type="molecule type" value="Genomic_DNA"/>
</dbReference>
<keyword evidence="3 6" id="KW-0812">Transmembrane</keyword>
<feature type="transmembrane region" description="Helical" evidence="6">
    <location>
        <begin position="12"/>
        <end position="38"/>
    </location>
</feature>
<reference evidence="8 11" key="2">
    <citation type="submission" date="2020-08" db="EMBL/GenBank/DDBJ databases">
        <title>Sequencing the genomes of 1000 actinobacteria strains.</title>
        <authorList>
            <person name="Klenk H.-P."/>
        </authorList>
    </citation>
    <scope>NUCLEOTIDE SEQUENCE [LARGE SCALE GENOMIC DNA]</scope>
    <source>
        <strain evidence="8 11">DSM 15626</strain>
    </source>
</reference>
<comment type="caution">
    <text evidence="9">The sequence shown here is derived from an EMBL/GenBank/DDBJ whole genome shotgun (WGS) entry which is preliminary data.</text>
</comment>
<dbReference type="GO" id="GO:0005886">
    <property type="term" value="C:plasma membrane"/>
    <property type="evidence" value="ECO:0007669"/>
    <property type="project" value="UniProtKB-SubCell"/>
</dbReference>
<proteinExistence type="predicted"/>
<evidence type="ECO:0000313" key="9">
    <source>
        <dbReference type="EMBL" id="NOL39970.1"/>
    </source>
</evidence>
<evidence type="ECO:0000256" key="2">
    <source>
        <dbReference type="ARBA" id="ARBA00022475"/>
    </source>
</evidence>
<accession>A0A7Y4KWP9</accession>
<evidence type="ECO:0000256" key="5">
    <source>
        <dbReference type="ARBA" id="ARBA00023136"/>
    </source>
</evidence>
<keyword evidence="2" id="KW-1003">Cell membrane</keyword>
<evidence type="ECO:0000259" key="7">
    <source>
        <dbReference type="Pfam" id="PF13396"/>
    </source>
</evidence>
<evidence type="ECO:0000313" key="10">
    <source>
        <dbReference type="Proteomes" id="UP000534306"/>
    </source>
</evidence>
<evidence type="ECO:0000256" key="6">
    <source>
        <dbReference type="SAM" id="Phobius"/>
    </source>
</evidence>
<protein>
    <submittedName>
        <fullName evidence="9">PLDc_N domain-containing protein</fullName>
    </submittedName>
</protein>
<evidence type="ECO:0000313" key="11">
    <source>
        <dbReference type="Proteomes" id="UP000553957"/>
    </source>
</evidence>
<gene>
    <name evidence="8" type="ORF">HNR71_003056</name>
    <name evidence="9" type="ORF">HPO96_06920</name>
</gene>
<keyword evidence="4 6" id="KW-1133">Transmembrane helix</keyword>
<comment type="subcellular location">
    <subcellularLocation>
        <location evidence="1">Cell membrane</location>
        <topology evidence="1">Multi-pass membrane protein</topology>
    </subcellularLocation>
</comment>
<keyword evidence="10" id="KW-1185">Reference proteome</keyword>
<feature type="transmembrane region" description="Helical" evidence="6">
    <location>
        <begin position="50"/>
        <end position="70"/>
    </location>
</feature>
<dbReference type="Pfam" id="PF13396">
    <property type="entry name" value="PLDc_N"/>
    <property type="match status" value="1"/>
</dbReference>
<evidence type="ECO:0000256" key="3">
    <source>
        <dbReference type="ARBA" id="ARBA00022692"/>
    </source>
</evidence>
<organism evidence="9 10">
    <name type="scientific">Kribbella sandramycini</name>
    <dbReference type="NCBI Taxonomy" id="60450"/>
    <lineage>
        <taxon>Bacteria</taxon>
        <taxon>Bacillati</taxon>
        <taxon>Actinomycetota</taxon>
        <taxon>Actinomycetes</taxon>
        <taxon>Propionibacteriales</taxon>
        <taxon>Kribbellaceae</taxon>
        <taxon>Kribbella</taxon>
    </lineage>
</organism>
<dbReference type="Proteomes" id="UP000553957">
    <property type="component" value="Unassembled WGS sequence"/>
</dbReference>
<evidence type="ECO:0000256" key="1">
    <source>
        <dbReference type="ARBA" id="ARBA00004651"/>
    </source>
</evidence>
<evidence type="ECO:0000256" key="4">
    <source>
        <dbReference type="ARBA" id="ARBA00022989"/>
    </source>
</evidence>
<dbReference type="Proteomes" id="UP000534306">
    <property type="component" value="Unassembled WGS sequence"/>
</dbReference>